<evidence type="ECO:0000256" key="2">
    <source>
        <dbReference type="ARBA" id="ARBA00022840"/>
    </source>
</evidence>
<gene>
    <name evidence="4" type="ORF">EMK97_15330</name>
</gene>
<evidence type="ECO:0000256" key="1">
    <source>
        <dbReference type="ARBA" id="ARBA00022741"/>
    </source>
</evidence>
<dbReference type="InterPro" id="IPR003439">
    <property type="entry name" value="ABC_transporter-like_ATP-bd"/>
</dbReference>
<dbReference type="CDD" id="cd03230">
    <property type="entry name" value="ABC_DR_subfamily_A"/>
    <property type="match status" value="1"/>
</dbReference>
<keyword evidence="1" id="KW-0547">Nucleotide-binding</keyword>
<feature type="domain" description="ABC transporter" evidence="3">
    <location>
        <begin position="17"/>
        <end position="252"/>
    </location>
</feature>
<dbReference type="EMBL" id="CP034759">
    <property type="protein sequence ID" value="QBG36995.1"/>
    <property type="molecule type" value="Genomic_DNA"/>
</dbReference>
<sequence length="334" mass="37326">MDINVQSENKLNHTSIIHAKDLSFKYPNNDYYSVNKVSLDIKRGQCLGIIGPNGAGKSTLISLLCGLLKAEQGQVDFASLADEKPLSWQASIEKYVALIPQEYAFYPELSIKQNLEYFIAISEPNRKKQKQLLEQALNQCQLTHVAKQKADSLSGGYKRRLNIAIALSKSPEVIFLDEPTVGIDPVSRQDIVDLLEQLKAQGKTLIYTSHMLNEVEQLCDDIILLEQGKAIAVTDISNNQRQNMQINLEFFADKINASFIAQLNSAASPASEKDSSNEQHLRLKVADISQLQQIMQIVSQDMSSIKSLHFAQNSIDQLYFDAYKNTQSSKDVAC</sequence>
<organism evidence="4 5">
    <name type="scientific">Litorilituus sediminis</name>
    <dbReference type="NCBI Taxonomy" id="718192"/>
    <lineage>
        <taxon>Bacteria</taxon>
        <taxon>Pseudomonadati</taxon>
        <taxon>Pseudomonadota</taxon>
        <taxon>Gammaproteobacteria</taxon>
        <taxon>Alteromonadales</taxon>
        <taxon>Colwelliaceae</taxon>
        <taxon>Litorilituus</taxon>
    </lineage>
</organism>
<dbReference type="Pfam" id="PF00005">
    <property type="entry name" value="ABC_tran"/>
    <property type="match status" value="1"/>
</dbReference>
<reference evidence="4 5" key="1">
    <citation type="submission" date="2018-12" db="EMBL/GenBank/DDBJ databases">
        <title>Complete genome of Litorilituus sediminis.</title>
        <authorList>
            <person name="Liu A."/>
            <person name="Rong J."/>
        </authorList>
    </citation>
    <scope>NUCLEOTIDE SEQUENCE [LARGE SCALE GENOMIC DNA]</scope>
    <source>
        <strain evidence="4 5">JCM 17549</strain>
    </source>
</reference>
<proteinExistence type="predicted"/>
<name>A0A4P6PBC9_9GAMM</name>
<dbReference type="InterPro" id="IPR027417">
    <property type="entry name" value="P-loop_NTPase"/>
</dbReference>
<dbReference type="Proteomes" id="UP000290244">
    <property type="component" value="Chromosome"/>
</dbReference>
<dbReference type="OrthoDB" id="9775490at2"/>
<keyword evidence="5" id="KW-1185">Reference proteome</keyword>
<dbReference type="GO" id="GO:0016887">
    <property type="term" value="F:ATP hydrolysis activity"/>
    <property type="evidence" value="ECO:0007669"/>
    <property type="project" value="InterPro"/>
</dbReference>
<evidence type="ECO:0000259" key="3">
    <source>
        <dbReference type="PROSITE" id="PS50893"/>
    </source>
</evidence>
<evidence type="ECO:0000313" key="4">
    <source>
        <dbReference type="EMBL" id="QBG36995.1"/>
    </source>
</evidence>
<dbReference type="Gene3D" id="3.40.50.300">
    <property type="entry name" value="P-loop containing nucleotide triphosphate hydrolases"/>
    <property type="match status" value="1"/>
</dbReference>
<keyword evidence="2 4" id="KW-0067">ATP-binding</keyword>
<dbReference type="KEGG" id="lsd:EMK97_15330"/>
<dbReference type="RefSeq" id="WP_130603664.1">
    <property type="nucleotide sequence ID" value="NZ_CP034759.1"/>
</dbReference>
<dbReference type="PANTHER" id="PTHR43582">
    <property type="entry name" value="LINEARMYCIN RESISTANCE ATP-BINDING PROTEIN LNRL"/>
    <property type="match status" value="1"/>
</dbReference>
<dbReference type="GO" id="GO:0005524">
    <property type="term" value="F:ATP binding"/>
    <property type="evidence" value="ECO:0007669"/>
    <property type="project" value="UniProtKB-KW"/>
</dbReference>
<dbReference type="AlphaFoldDB" id="A0A4P6PBC9"/>
<protein>
    <submittedName>
        <fullName evidence="4">ABC transporter ATP-binding protein</fullName>
    </submittedName>
</protein>
<dbReference type="SMART" id="SM00382">
    <property type="entry name" value="AAA"/>
    <property type="match status" value="1"/>
</dbReference>
<dbReference type="PROSITE" id="PS50893">
    <property type="entry name" value="ABC_TRANSPORTER_2"/>
    <property type="match status" value="1"/>
</dbReference>
<dbReference type="InterPro" id="IPR003593">
    <property type="entry name" value="AAA+_ATPase"/>
</dbReference>
<dbReference type="PANTHER" id="PTHR43582:SF2">
    <property type="entry name" value="LINEARMYCIN RESISTANCE ATP-BINDING PROTEIN LNRL"/>
    <property type="match status" value="1"/>
</dbReference>
<evidence type="ECO:0000313" key="5">
    <source>
        <dbReference type="Proteomes" id="UP000290244"/>
    </source>
</evidence>
<accession>A0A4P6PBC9</accession>
<dbReference type="SUPFAM" id="SSF52540">
    <property type="entry name" value="P-loop containing nucleoside triphosphate hydrolases"/>
    <property type="match status" value="1"/>
</dbReference>